<gene>
    <name evidence="1" type="ORF">BOLFYP28_05731</name>
</gene>
<name>A0A6N2RQM4_BACOV</name>
<sequence length="30" mass="3725">MEKFSDDKGGWQKHVRIYTFSQKFTPDVYW</sequence>
<dbReference type="EMBL" id="CACRTD010000004">
    <property type="protein sequence ID" value="VYS82659.1"/>
    <property type="molecule type" value="Genomic_DNA"/>
</dbReference>
<proteinExistence type="predicted"/>
<accession>A0A6N2RQM4</accession>
<protein>
    <submittedName>
        <fullName evidence="1">Uncharacterized protein</fullName>
    </submittedName>
</protein>
<reference evidence="1" key="1">
    <citation type="submission" date="2019-11" db="EMBL/GenBank/DDBJ databases">
        <authorList>
            <person name="Feng L."/>
        </authorList>
    </citation>
    <scope>NUCLEOTIDE SEQUENCE</scope>
    <source>
        <strain evidence="1">BovatusLFYP28</strain>
    </source>
</reference>
<dbReference type="AlphaFoldDB" id="A0A6N2RQM4"/>
<evidence type="ECO:0000313" key="1">
    <source>
        <dbReference type="EMBL" id="VYS82659.1"/>
    </source>
</evidence>
<organism evidence="1">
    <name type="scientific">Bacteroides ovatus</name>
    <dbReference type="NCBI Taxonomy" id="28116"/>
    <lineage>
        <taxon>Bacteria</taxon>
        <taxon>Pseudomonadati</taxon>
        <taxon>Bacteroidota</taxon>
        <taxon>Bacteroidia</taxon>
        <taxon>Bacteroidales</taxon>
        <taxon>Bacteroidaceae</taxon>
        <taxon>Bacteroides</taxon>
    </lineage>
</organism>